<dbReference type="InterPro" id="IPR001173">
    <property type="entry name" value="Glyco_trans_2-like"/>
</dbReference>
<accession>A0ABX7Q0W0</accession>
<dbReference type="RefSeq" id="WP_207162847.1">
    <property type="nucleotide sequence ID" value="NZ_CP071382.1"/>
</dbReference>
<protein>
    <submittedName>
        <fullName evidence="3">Glycosyltransferase</fullName>
    </submittedName>
</protein>
<dbReference type="Proteomes" id="UP000663651">
    <property type="component" value="Chromosome"/>
</dbReference>
<dbReference type="PANTHER" id="PTHR22916">
    <property type="entry name" value="GLYCOSYLTRANSFERASE"/>
    <property type="match status" value="1"/>
</dbReference>
<evidence type="ECO:0000313" key="3">
    <source>
        <dbReference type="EMBL" id="QSV45041.1"/>
    </source>
</evidence>
<sequence>MIDKVSIIIPMYNSCNTIAETLESALNQDYKNIEIIVINDGSTDGSLELLSNNYNDKVRIINTENKGVSSARNIGINNATGNYIAFLDSDDIWAPDKISKQIRLLTNNSDYGVCYTDRYLIDSKSSVLPSKKRKHYTGAILNKIIISNFVCLSSTLVKKECFITCGKFDVGLTVSEDYDLWIRIATKFKFIYLDERLVYYRITPGSLTKNRQRMLTNAFNVFTKNICDPEIVSNVNIITIIQFYSDTYKSLGLYYSDLAIYAASFKCFLLSIILYPFYFESYTMLVKTTIARFAKR</sequence>
<gene>
    <name evidence="3" type="ORF">JZM60_12905</name>
</gene>
<dbReference type="EMBL" id="CP071382">
    <property type="protein sequence ID" value="QSV45041.1"/>
    <property type="molecule type" value="Genomic_DNA"/>
</dbReference>
<evidence type="ECO:0000313" key="4">
    <source>
        <dbReference type="Proteomes" id="UP000663651"/>
    </source>
</evidence>
<dbReference type="SUPFAM" id="SSF53448">
    <property type="entry name" value="Nucleotide-diphospho-sugar transferases"/>
    <property type="match status" value="1"/>
</dbReference>
<dbReference type="Pfam" id="PF00535">
    <property type="entry name" value="Glycos_transf_2"/>
    <property type="match status" value="1"/>
</dbReference>
<name>A0ABX7Q0W0_9BACT</name>
<feature type="transmembrane region" description="Helical" evidence="1">
    <location>
        <begin position="258"/>
        <end position="278"/>
    </location>
</feature>
<reference evidence="3 4" key="1">
    <citation type="submission" date="2021-03" db="EMBL/GenBank/DDBJ databases">
        <title>Geobacter metallireducens gen. nov. sp. nov., a microorganism capable of coupling the complete oxidation of organic compounds to the reduction of iron and other metals.</title>
        <authorList>
            <person name="Li Y."/>
        </authorList>
    </citation>
    <scope>NUCLEOTIDE SEQUENCE [LARGE SCALE GENOMIC DNA]</scope>
    <source>
        <strain evidence="3 4">Jerry-YX</strain>
    </source>
</reference>
<keyword evidence="1" id="KW-0472">Membrane</keyword>
<evidence type="ECO:0000259" key="2">
    <source>
        <dbReference type="Pfam" id="PF00535"/>
    </source>
</evidence>
<dbReference type="InterPro" id="IPR029044">
    <property type="entry name" value="Nucleotide-diphossugar_trans"/>
</dbReference>
<keyword evidence="4" id="KW-1185">Reference proteome</keyword>
<organism evidence="3 4">
    <name type="scientific">Geobacter benzoatilyticus</name>
    <dbReference type="NCBI Taxonomy" id="2815309"/>
    <lineage>
        <taxon>Bacteria</taxon>
        <taxon>Pseudomonadati</taxon>
        <taxon>Thermodesulfobacteriota</taxon>
        <taxon>Desulfuromonadia</taxon>
        <taxon>Geobacterales</taxon>
        <taxon>Geobacteraceae</taxon>
        <taxon>Geobacter</taxon>
    </lineage>
</organism>
<keyword evidence="1" id="KW-0812">Transmembrane</keyword>
<evidence type="ECO:0000256" key="1">
    <source>
        <dbReference type="SAM" id="Phobius"/>
    </source>
</evidence>
<keyword evidence="1" id="KW-1133">Transmembrane helix</keyword>
<proteinExistence type="predicted"/>
<dbReference type="PANTHER" id="PTHR22916:SF3">
    <property type="entry name" value="UDP-GLCNAC:BETAGAL BETA-1,3-N-ACETYLGLUCOSAMINYLTRANSFERASE-LIKE PROTEIN 1"/>
    <property type="match status" value="1"/>
</dbReference>
<dbReference type="Gene3D" id="3.90.550.10">
    <property type="entry name" value="Spore Coat Polysaccharide Biosynthesis Protein SpsA, Chain A"/>
    <property type="match status" value="1"/>
</dbReference>
<feature type="domain" description="Glycosyltransferase 2-like" evidence="2">
    <location>
        <begin position="6"/>
        <end position="116"/>
    </location>
</feature>